<evidence type="ECO:0000256" key="1">
    <source>
        <dbReference type="SAM" id="MobiDB-lite"/>
    </source>
</evidence>
<dbReference type="Pfam" id="PF20109">
    <property type="entry name" value="Trans_reg_dom"/>
    <property type="match status" value="1"/>
</dbReference>
<name>A0A1H7I0U7_STIAU</name>
<dbReference type="InterPro" id="IPR045465">
    <property type="entry name" value="Trans_reg_dom"/>
</dbReference>
<feature type="region of interest" description="Disordered" evidence="1">
    <location>
        <begin position="1"/>
        <end position="29"/>
    </location>
</feature>
<dbReference type="Proteomes" id="UP000182719">
    <property type="component" value="Unassembled WGS sequence"/>
</dbReference>
<organism evidence="3 4">
    <name type="scientific">Stigmatella aurantiaca</name>
    <dbReference type="NCBI Taxonomy" id="41"/>
    <lineage>
        <taxon>Bacteria</taxon>
        <taxon>Pseudomonadati</taxon>
        <taxon>Myxococcota</taxon>
        <taxon>Myxococcia</taxon>
        <taxon>Myxococcales</taxon>
        <taxon>Cystobacterineae</taxon>
        <taxon>Archangiaceae</taxon>
        <taxon>Stigmatella</taxon>
    </lineage>
</organism>
<feature type="compositionally biased region" description="Basic and acidic residues" evidence="1">
    <location>
        <begin position="11"/>
        <end position="29"/>
    </location>
</feature>
<accession>A0A1H7I0U7</accession>
<keyword evidence="4" id="KW-1185">Reference proteome</keyword>
<proteinExistence type="predicted"/>
<evidence type="ECO:0000259" key="2">
    <source>
        <dbReference type="Pfam" id="PF20109"/>
    </source>
</evidence>
<evidence type="ECO:0000313" key="3">
    <source>
        <dbReference type="EMBL" id="SEK56004.1"/>
    </source>
</evidence>
<evidence type="ECO:0000313" key="4">
    <source>
        <dbReference type="Proteomes" id="UP000182719"/>
    </source>
</evidence>
<feature type="domain" description="Transcriptional regulator-like" evidence="2">
    <location>
        <begin position="29"/>
        <end position="89"/>
    </location>
</feature>
<dbReference type="EMBL" id="FOAP01000001">
    <property type="protein sequence ID" value="SEK56004.1"/>
    <property type="molecule type" value="Genomic_DNA"/>
</dbReference>
<reference evidence="4" key="1">
    <citation type="submission" date="2016-10" db="EMBL/GenBank/DDBJ databases">
        <authorList>
            <person name="Varghese N."/>
            <person name="Submissions S."/>
        </authorList>
    </citation>
    <scope>NUCLEOTIDE SEQUENCE [LARGE SCALE GENOMIC DNA]</scope>
    <source>
        <strain evidence="4">DSM 17044</strain>
    </source>
</reference>
<gene>
    <name evidence="3" type="ORF">SAMN05444354_101882</name>
</gene>
<protein>
    <recommendedName>
        <fullName evidence="2">Transcriptional regulator-like domain-containing protein</fullName>
    </recommendedName>
</protein>
<sequence length="93" mass="10700">MKPRGPVAPSQEKESVMPSDRVHSTDGGRRASLLSRSGWAWEFLRRNPTYQAQWKALEAQGRQPTHFFAGDLEVRRVTERHEEVAPWGLLAFR</sequence>
<dbReference type="AlphaFoldDB" id="A0A1H7I0U7"/>